<feature type="compositionally biased region" description="Low complexity" evidence="1">
    <location>
        <begin position="44"/>
        <end position="60"/>
    </location>
</feature>
<proteinExistence type="predicted"/>
<feature type="compositionally biased region" description="Gly residues" evidence="1">
    <location>
        <begin position="61"/>
        <end position="88"/>
    </location>
</feature>
<dbReference type="EMBL" id="FWZX01000004">
    <property type="protein sequence ID" value="SMF10038.1"/>
    <property type="molecule type" value="Genomic_DNA"/>
</dbReference>
<evidence type="ECO:0000313" key="2">
    <source>
        <dbReference type="EMBL" id="SMF10038.1"/>
    </source>
</evidence>
<gene>
    <name evidence="2" type="ORF">SAMN05428998_104297</name>
</gene>
<protein>
    <submittedName>
        <fullName evidence="2">Killing trait domain-containing protein</fullName>
    </submittedName>
</protein>
<dbReference type="Proteomes" id="UP000192917">
    <property type="component" value="Unassembled WGS sequence"/>
</dbReference>
<accession>A0A1Y6BIY7</accession>
<organism evidence="2 3">
    <name type="scientific">Tistlia consotensis USBA 355</name>
    <dbReference type="NCBI Taxonomy" id="560819"/>
    <lineage>
        <taxon>Bacteria</taxon>
        <taxon>Pseudomonadati</taxon>
        <taxon>Pseudomonadota</taxon>
        <taxon>Alphaproteobacteria</taxon>
        <taxon>Rhodospirillales</taxon>
        <taxon>Rhodovibrionaceae</taxon>
        <taxon>Tistlia</taxon>
    </lineage>
</organism>
<keyword evidence="3" id="KW-1185">Reference proteome</keyword>
<dbReference type="AlphaFoldDB" id="A0A1Y6BIY7"/>
<sequence>MPEDKKSETRSGAAPAPGKTTVDQPKDDSTTVSVKSGANEQTITTSRSAPRAAAARTSAGQTGGETAGGGGSGGSGGSAGDGGGGGDGAEAPPSGLGLAAEAVAAANVLAVGESPAMALSMIYQAMAGATAAGMQNAILQQATANTILQTATLKGIEQLLGAGLDTTTTATTLLAGEVSDSTVSALAKAIVDRLASQPTS</sequence>
<feature type="compositionally biased region" description="Polar residues" evidence="1">
    <location>
        <begin position="30"/>
        <end position="43"/>
    </location>
</feature>
<feature type="region of interest" description="Disordered" evidence="1">
    <location>
        <begin position="1"/>
        <end position="93"/>
    </location>
</feature>
<dbReference type="Pfam" id="PF11747">
    <property type="entry name" value="RebB"/>
    <property type="match status" value="1"/>
</dbReference>
<dbReference type="InterPro" id="IPR021070">
    <property type="entry name" value="Killing_trait_RebB"/>
</dbReference>
<reference evidence="2 3" key="1">
    <citation type="submission" date="2017-04" db="EMBL/GenBank/DDBJ databases">
        <authorList>
            <person name="Afonso C.L."/>
            <person name="Miller P.J."/>
            <person name="Scott M.A."/>
            <person name="Spackman E."/>
            <person name="Goraichik I."/>
            <person name="Dimitrov K.M."/>
            <person name="Suarez D.L."/>
            <person name="Swayne D.E."/>
        </authorList>
    </citation>
    <scope>NUCLEOTIDE SEQUENCE [LARGE SCALE GENOMIC DNA]</scope>
    <source>
        <strain evidence="2 3">USBA 355</strain>
    </source>
</reference>
<name>A0A1Y6BIY7_9PROT</name>
<evidence type="ECO:0000256" key="1">
    <source>
        <dbReference type="SAM" id="MobiDB-lite"/>
    </source>
</evidence>
<evidence type="ECO:0000313" key="3">
    <source>
        <dbReference type="Proteomes" id="UP000192917"/>
    </source>
</evidence>